<evidence type="ECO:0000256" key="4">
    <source>
        <dbReference type="ARBA" id="ARBA00022741"/>
    </source>
</evidence>
<dbReference type="InterPro" id="IPR018312">
    <property type="entry name" value="Chromosome_initiator_DnaA_CS"/>
</dbReference>
<dbReference type="NCBIfam" id="NF010686">
    <property type="entry name" value="PRK14086.1"/>
    <property type="match status" value="1"/>
</dbReference>
<proteinExistence type="inferred from homology"/>
<dbReference type="CDD" id="cd06571">
    <property type="entry name" value="Bac_DnaA_C"/>
    <property type="match status" value="1"/>
</dbReference>
<evidence type="ECO:0000256" key="7">
    <source>
        <dbReference type="ARBA" id="ARBA00023125"/>
    </source>
</evidence>
<dbReference type="EMBL" id="JAUSRE010000004">
    <property type="protein sequence ID" value="MDP9887432.1"/>
    <property type="molecule type" value="Genomic_DNA"/>
</dbReference>
<dbReference type="PROSITE" id="PS01008">
    <property type="entry name" value="DNAA"/>
    <property type="match status" value="1"/>
</dbReference>
<evidence type="ECO:0000256" key="1">
    <source>
        <dbReference type="ARBA" id="ARBA00006583"/>
    </source>
</evidence>
<comment type="domain">
    <text evidence="8">Domain I is involved in oligomerization and binding regulators, domain II is flexibile and of varying length in different bacteria, domain III forms the AAA+ region, while domain IV binds dsDNA.</text>
</comment>
<feature type="region of interest" description="Domain III, AAA+ region" evidence="8">
    <location>
        <begin position="131"/>
        <end position="347"/>
    </location>
</feature>
<evidence type="ECO:0000259" key="12">
    <source>
        <dbReference type="SMART" id="SM00382"/>
    </source>
</evidence>
<feature type="region of interest" description="Domain IV, binds dsDNA" evidence="8">
    <location>
        <begin position="348"/>
        <end position="473"/>
    </location>
</feature>
<feature type="domain" description="Chromosomal replication initiator DnaA C-terminal" evidence="13">
    <location>
        <begin position="376"/>
        <end position="445"/>
    </location>
</feature>
<reference evidence="14 15" key="1">
    <citation type="submission" date="2023-07" db="EMBL/GenBank/DDBJ databases">
        <title>Sorghum-associated microbial communities from plants grown in Nebraska, USA.</title>
        <authorList>
            <person name="Schachtman D."/>
        </authorList>
    </citation>
    <scope>NUCLEOTIDE SEQUENCE [LARGE SCALE GENOMIC DNA]</scope>
    <source>
        <strain evidence="14 15">CC222</strain>
    </source>
</reference>
<gene>
    <name evidence="8" type="primary">dnaA</name>
    <name evidence="14" type="ORF">J2X98_001007</name>
</gene>
<evidence type="ECO:0000259" key="13">
    <source>
        <dbReference type="SMART" id="SM00760"/>
    </source>
</evidence>
<evidence type="ECO:0000313" key="14">
    <source>
        <dbReference type="EMBL" id="MDP9887432.1"/>
    </source>
</evidence>
<feature type="binding site" evidence="8">
    <location>
        <position position="179"/>
    </location>
    <ligand>
        <name>ATP</name>
        <dbReference type="ChEBI" id="CHEBI:30616"/>
    </ligand>
</feature>
<comment type="subunit">
    <text evidence="8">Oligomerizes as a right-handed, spiral filament on DNA at oriC.</text>
</comment>
<dbReference type="SUPFAM" id="SSF48295">
    <property type="entry name" value="TrpR-like"/>
    <property type="match status" value="1"/>
</dbReference>
<evidence type="ECO:0000256" key="3">
    <source>
        <dbReference type="ARBA" id="ARBA00022705"/>
    </source>
</evidence>
<keyword evidence="6 8" id="KW-0446">Lipid-binding</keyword>
<evidence type="ECO:0000256" key="2">
    <source>
        <dbReference type="ARBA" id="ARBA00022490"/>
    </source>
</evidence>
<dbReference type="Proteomes" id="UP001226577">
    <property type="component" value="Unassembled WGS sequence"/>
</dbReference>
<feature type="binding site" evidence="8">
    <location>
        <position position="175"/>
    </location>
    <ligand>
        <name>ATP</name>
        <dbReference type="ChEBI" id="CHEBI:30616"/>
    </ligand>
</feature>
<dbReference type="InterPro" id="IPR013159">
    <property type="entry name" value="DnaA_C"/>
</dbReference>
<dbReference type="Pfam" id="PF00308">
    <property type="entry name" value="Bac_DnaA"/>
    <property type="match status" value="1"/>
</dbReference>
<evidence type="ECO:0000256" key="9">
    <source>
        <dbReference type="NCBIfam" id="TIGR00362"/>
    </source>
</evidence>
<evidence type="ECO:0000313" key="15">
    <source>
        <dbReference type="Proteomes" id="UP001226577"/>
    </source>
</evidence>
<comment type="caution">
    <text evidence="8">Lacks conserved residue(s) required for the propagation of feature annotation.</text>
</comment>
<keyword evidence="4 8" id="KW-0547">Nucleotide-binding</keyword>
<dbReference type="InterPro" id="IPR020591">
    <property type="entry name" value="Chromosome_initiator_DnaA-like"/>
</dbReference>
<dbReference type="Gene3D" id="3.40.50.300">
    <property type="entry name" value="P-loop containing nucleotide triphosphate hydrolases"/>
    <property type="match status" value="1"/>
</dbReference>
<dbReference type="RefSeq" id="WP_307305012.1">
    <property type="nucleotide sequence ID" value="NZ_JAUSRE010000004.1"/>
</dbReference>
<sequence>MTVDEANHANTVGSSWRRVVSLLEQDHRVSPRQRGFVILAQAQGLIGSTLLVAVPNELTREVLQTQVKDALDDALHNVFSEDIRCAIDVDTDLVPVHEEPEPVVEPAYAPDQLIEQKPQPMLPSTSHEFGRLNPKYVFDTFVIGSSNRFAHAAAVAVAEAPAKAYNPLFIYGDSGLGKTHLLHAIGHYARRLYSGIRVRYVNSEEFTNDFINSIRDDEGASFKTTYRNVDVLLIDDIQFLAGKDRTLEEFFHTFNSLHNNNKQVVITSDQPPKLLAGFEDRMKSRFEWGLLTDIQPPELETRIAILRKKALSEGLSAPDDALEYIASKISSNIRELEGALIRVTAFASLNRQPVDVALAEMVLKDLITDDGAQEITSAQILQQTADYFKLSMEELCSKSRTRTLVTARQIAMYLCRELTDMSLPKIGQELGGRDHTTVIHADRKIRELMAERRVIYNQVTELTNRIKQQQRDS</sequence>
<evidence type="ECO:0000256" key="10">
    <source>
        <dbReference type="RuleBase" id="RU000577"/>
    </source>
</evidence>
<dbReference type="HAMAP" id="MF_00377">
    <property type="entry name" value="DnaA_bact"/>
    <property type="match status" value="1"/>
</dbReference>
<feature type="domain" description="AAA+ ATPase" evidence="12">
    <location>
        <begin position="164"/>
        <end position="292"/>
    </location>
</feature>
<keyword evidence="5 8" id="KW-0067">ATP-binding</keyword>
<comment type="similarity">
    <text evidence="1 8 11">Belongs to the DnaA family.</text>
</comment>
<evidence type="ECO:0000256" key="6">
    <source>
        <dbReference type="ARBA" id="ARBA00023121"/>
    </source>
</evidence>
<name>A0ABT9RQC4_9MICC</name>
<dbReference type="Pfam" id="PF08299">
    <property type="entry name" value="Bac_DnaA_C"/>
    <property type="match status" value="1"/>
</dbReference>
<evidence type="ECO:0000256" key="8">
    <source>
        <dbReference type="HAMAP-Rule" id="MF_00377"/>
    </source>
</evidence>
<protein>
    <recommendedName>
        <fullName evidence="8 9">Chromosomal replication initiator protein DnaA</fullName>
    </recommendedName>
</protein>
<comment type="function">
    <text evidence="8 10">Plays an essential role in the initiation and regulation of chromosomal replication. ATP-DnaA binds to the origin of replication (oriC) to initiate formation of the DNA replication initiation complex once per cell cycle. Binds the DnaA box (a 9 base pair repeat at the origin) and separates the double-stranded (ds)DNA. Forms a right-handed helical filament on oriC DNA; dsDNA binds to the exterior of the filament while single-stranded (ss)DNA is stabiized in the filament's interior. The ATP-DnaA-oriC complex binds and stabilizes one strand of the AT-rich DNA unwinding element (DUE), permitting loading of DNA polymerase. After initiation quickly degrades to an ADP-DnaA complex that is not apt for DNA replication. Binds acidic phospholipids.</text>
</comment>
<feature type="binding site" evidence="8">
    <location>
        <position position="177"/>
    </location>
    <ligand>
        <name>ATP</name>
        <dbReference type="ChEBI" id="CHEBI:30616"/>
    </ligand>
</feature>
<feature type="binding site" evidence="8">
    <location>
        <position position="178"/>
    </location>
    <ligand>
        <name>ATP</name>
        <dbReference type="ChEBI" id="CHEBI:30616"/>
    </ligand>
</feature>
<comment type="caution">
    <text evidence="14">The sequence shown here is derived from an EMBL/GenBank/DDBJ whole genome shotgun (WGS) entry which is preliminary data.</text>
</comment>
<dbReference type="InterPro" id="IPR010921">
    <property type="entry name" value="Trp_repressor/repl_initiator"/>
</dbReference>
<dbReference type="PANTHER" id="PTHR30050:SF2">
    <property type="entry name" value="CHROMOSOMAL REPLICATION INITIATOR PROTEIN DNAA"/>
    <property type="match status" value="1"/>
</dbReference>
<dbReference type="InterPro" id="IPR003593">
    <property type="entry name" value="AAA+_ATPase"/>
</dbReference>
<evidence type="ECO:0000256" key="5">
    <source>
        <dbReference type="ARBA" id="ARBA00022840"/>
    </source>
</evidence>
<dbReference type="Gene3D" id="1.10.1750.10">
    <property type="match status" value="1"/>
</dbReference>
<dbReference type="InterPro" id="IPR027417">
    <property type="entry name" value="P-loop_NTPase"/>
</dbReference>
<dbReference type="NCBIfam" id="TIGR00362">
    <property type="entry name" value="DnaA"/>
    <property type="match status" value="1"/>
</dbReference>
<keyword evidence="7 8" id="KW-0238">DNA-binding</keyword>
<keyword evidence="15" id="KW-1185">Reference proteome</keyword>
<dbReference type="CDD" id="cd00009">
    <property type="entry name" value="AAA"/>
    <property type="match status" value="1"/>
</dbReference>
<dbReference type="SUPFAM" id="SSF52540">
    <property type="entry name" value="P-loop containing nucleoside triphosphate hydrolases"/>
    <property type="match status" value="1"/>
</dbReference>
<feature type="region of interest" description="Domain I, interacts with DnaA modulators" evidence="8">
    <location>
        <begin position="1"/>
        <end position="100"/>
    </location>
</feature>
<keyword evidence="2 8" id="KW-0963">Cytoplasm</keyword>
<dbReference type="Gene3D" id="1.10.8.60">
    <property type="match status" value="1"/>
</dbReference>
<dbReference type="SMART" id="SM00760">
    <property type="entry name" value="Bac_DnaA_C"/>
    <property type="match status" value="1"/>
</dbReference>
<comment type="subcellular location">
    <subcellularLocation>
        <location evidence="8">Cytoplasm</location>
    </subcellularLocation>
</comment>
<organism evidence="14 15">
    <name type="scientific">Pseudarthrobacter enclensis</name>
    <dbReference type="NCBI Taxonomy" id="993070"/>
    <lineage>
        <taxon>Bacteria</taxon>
        <taxon>Bacillati</taxon>
        <taxon>Actinomycetota</taxon>
        <taxon>Actinomycetes</taxon>
        <taxon>Micrococcales</taxon>
        <taxon>Micrococcaceae</taxon>
        <taxon>Pseudarthrobacter</taxon>
    </lineage>
</organism>
<keyword evidence="3 8" id="KW-0235">DNA replication</keyword>
<evidence type="ECO:0000256" key="11">
    <source>
        <dbReference type="RuleBase" id="RU004227"/>
    </source>
</evidence>
<dbReference type="InterPro" id="IPR001957">
    <property type="entry name" value="Chromosome_initiator_DnaA"/>
</dbReference>
<dbReference type="SMART" id="SM00382">
    <property type="entry name" value="AAA"/>
    <property type="match status" value="1"/>
</dbReference>
<dbReference type="PANTHER" id="PTHR30050">
    <property type="entry name" value="CHROMOSOMAL REPLICATION INITIATOR PROTEIN DNAA"/>
    <property type="match status" value="1"/>
</dbReference>
<dbReference type="PRINTS" id="PR00051">
    <property type="entry name" value="DNAA"/>
</dbReference>
<dbReference type="InterPro" id="IPR013317">
    <property type="entry name" value="DnaA_dom"/>
</dbReference>
<accession>A0ABT9RQC4</accession>